<keyword evidence="3 7" id="KW-0732">Signal</keyword>
<evidence type="ECO:0000256" key="7">
    <source>
        <dbReference type="SAM" id="SignalP"/>
    </source>
</evidence>
<dbReference type="InterPro" id="IPR014756">
    <property type="entry name" value="Ig_E-set"/>
</dbReference>
<feature type="domain" description="Alpha-2-macroglobulin bait region" evidence="8">
    <location>
        <begin position="458"/>
        <end position="585"/>
    </location>
</feature>
<dbReference type="Pfam" id="PF00207">
    <property type="entry name" value="A2M"/>
    <property type="match status" value="1"/>
</dbReference>
<dbReference type="SUPFAM" id="SSF81296">
    <property type="entry name" value="E set domains"/>
    <property type="match status" value="1"/>
</dbReference>
<reference evidence="11" key="1">
    <citation type="submission" date="2022-11" db="EMBL/GenBank/DDBJ databases">
        <title>Centuries of genome instability and evolution in soft-shell clam transmissible cancer (bioRxiv).</title>
        <authorList>
            <person name="Hart S.F.M."/>
            <person name="Yonemitsu M.A."/>
            <person name="Giersch R.M."/>
            <person name="Beal B.F."/>
            <person name="Arriagada G."/>
            <person name="Davis B.W."/>
            <person name="Ostrander E.A."/>
            <person name="Goff S.P."/>
            <person name="Metzger M.J."/>
        </authorList>
    </citation>
    <scope>NUCLEOTIDE SEQUENCE</scope>
    <source>
        <strain evidence="11">MELC-2E11</strain>
        <tissue evidence="11">Siphon/mantle</tissue>
    </source>
</reference>
<dbReference type="PROSITE" id="PS00477">
    <property type="entry name" value="ALPHA_2_MACROGLOBULIN"/>
    <property type="match status" value="1"/>
</dbReference>
<keyword evidence="5" id="KW-0882">Thioester bond</keyword>
<dbReference type="InterPro" id="IPR011625">
    <property type="entry name" value="A2M_N_BRD"/>
</dbReference>
<dbReference type="InterPro" id="IPR009048">
    <property type="entry name" value="A-macroglobulin_rcpt-bd"/>
</dbReference>
<keyword evidence="4" id="KW-0722">Serine protease inhibitor</keyword>
<name>A0ABY7DP71_MYAAR</name>
<dbReference type="InterPro" id="IPR050473">
    <property type="entry name" value="A2M/Complement_sys"/>
</dbReference>
<feature type="signal peptide" evidence="7">
    <location>
        <begin position="1"/>
        <end position="25"/>
    </location>
</feature>
<evidence type="ECO:0000259" key="8">
    <source>
        <dbReference type="SMART" id="SM01359"/>
    </source>
</evidence>
<dbReference type="InterPro" id="IPR036595">
    <property type="entry name" value="A-macroglobulin_rcpt-bd_sf"/>
</dbReference>
<comment type="similarity">
    <text evidence="1">Belongs to the protease inhibitor I39 (alpha-2-macroglobulin) family.</text>
</comment>
<evidence type="ECO:0000256" key="3">
    <source>
        <dbReference type="ARBA" id="ARBA00022729"/>
    </source>
</evidence>
<sequence>MSGIIRQMKLLLFTIFALWAEQAKAYKQYMAVCPASVRPGLEFTVDFTKLSEIKGDLEVTAAISREDKKGDVVSDTVQLSRLEYRAKLVLSLPVSLPDGEYTMTLTGNSGDLELFRNSSMQFRAFSTLPSLDTLDQNMNIFIYDPHENRIGQWLNVSGDQGVYQGSLQLADRLPLGDWTIQYRSEKKTFTVAEYVLPKFEVTVTVPSYGLTSDTYLTGSVQAKYTFGKGVEGNGTLTVSKQMPYWFYLRPPGDKQIFLHKFKINGDYQFQIPMEQLSEALGGVQNGETYTLFAEVEEGLTENIRNGSADIRLFKRDEKMVFLEGASNFKPGLPYSAYAFVSDQDDKPLSTKSAQVNVTITMYYTTKIPTLAPPTPGLGVPELEPQLPKRFPPVPQPTAAPSQTHVIGPEMVNVPRNGIVPISFTSPGYISRVEIQAVYKKIVQTKYLDQFHSSSGTYIQASLRTSKPKAGKRCTFRVEATEKRIVVNFMIVSKNIVVTSGKFNMRTTRKRLRVMMTSEMAPLSRLIVYYVKHDAEVIADSVDIDYMVRGRRIKRGKPGNDVTITVKADAGSLCNVLTVDKSVLLLKSGNDITFNQCQPPEVTSRKYFSSRGEAKMEATIPDTITSWVASAFAVHRKSGLGIVPKTATLEAFLRFFVRLDLPYSVVRGEQVILQADVFNYFSTAIEVKVTLKKSNGFSNIMVERDNEGVSGLEFVQKDIVHKITVAPGGGVAVRFPIKATSVGTFDVEIRAVSSRAGDGVRKPLLVVEVDIIVPEDAVADSVHIAVSLIGDMMGPTINGVADLLQMPYGCGEQNMITLVPNIVVVKYLEAIEALTPALLNKAKGYMMVGYQQELTYKHDDNSFSAFGNSDPSGSTWLTAFVIKSFAQASAYIYVDPGVITRAIDWVLDQYEEGKATFNEPGKVIHTAMMGRSSTSQRNLNAYVLTCLLEAKENGFSGSNKTFFNDVIDSALDKLWKYVDDMKDSYELAISGYAFLLDKRKTQLEKIWVKLQNKRIEEGGMVHWSSGAASPVPADPLPHRAGTSDIETTAYVLFLYTGKGKVADGLMVVKWLTKQRNPFGGFGSTQDTVVALQALSGMAAMLHAPDLNMTVAVTVRPSRYGEVFKINKENALVMQTMKAPSDSNRISFDARGDGIALAQISVSYNVMMVKTEPKFELSLKFTDETMNGFKLALCFRWLGTGSSGMALLELGLLSGFEPGAFSITDLTIFKRVETIKNKQNYYFDEVPSDEESCFKVEMQRVGLVAGSQPGVVSLSDYYEPSNAVTVMYQPALLGNATVCDLDREFGC</sequence>
<evidence type="ECO:0000259" key="9">
    <source>
        <dbReference type="SMART" id="SM01360"/>
    </source>
</evidence>
<dbReference type="Gene3D" id="2.20.130.20">
    <property type="match status" value="1"/>
</dbReference>
<evidence type="ECO:0000256" key="2">
    <source>
        <dbReference type="ARBA" id="ARBA00022690"/>
    </source>
</evidence>
<dbReference type="Gene3D" id="2.60.120.1540">
    <property type="match status" value="1"/>
</dbReference>
<dbReference type="PANTHER" id="PTHR11412:SF136">
    <property type="entry name" value="CD109 ANTIGEN"/>
    <property type="match status" value="1"/>
</dbReference>
<dbReference type="Gene3D" id="2.60.40.1940">
    <property type="match status" value="1"/>
</dbReference>
<dbReference type="Pfam" id="PF17791">
    <property type="entry name" value="MG3"/>
    <property type="match status" value="1"/>
</dbReference>
<evidence type="ECO:0000259" key="10">
    <source>
        <dbReference type="SMART" id="SM01361"/>
    </source>
</evidence>
<dbReference type="PANTHER" id="PTHR11412">
    <property type="entry name" value="MACROGLOBULIN / COMPLEMENT"/>
    <property type="match status" value="1"/>
</dbReference>
<dbReference type="InterPro" id="IPR008930">
    <property type="entry name" value="Terpenoid_cyclase/PrenylTrfase"/>
</dbReference>
<gene>
    <name evidence="11" type="ORF">MAR_022246</name>
</gene>
<dbReference type="InterPro" id="IPR011626">
    <property type="entry name" value="Alpha-macroglobulin_TED"/>
</dbReference>
<dbReference type="Pfam" id="PF07678">
    <property type="entry name" value="TED_complement"/>
    <property type="match status" value="1"/>
</dbReference>
<dbReference type="SMART" id="SM01360">
    <property type="entry name" value="A2M"/>
    <property type="match status" value="1"/>
</dbReference>
<evidence type="ECO:0000256" key="4">
    <source>
        <dbReference type="ARBA" id="ARBA00022900"/>
    </source>
</evidence>
<dbReference type="EMBL" id="CP111014">
    <property type="protein sequence ID" value="WAQ97873.1"/>
    <property type="molecule type" value="Genomic_DNA"/>
</dbReference>
<keyword evidence="2" id="KW-0646">Protease inhibitor</keyword>
<organism evidence="11 12">
    <name type="scientific">Mya arenaria</name>
    <name type="common">Soft-shell clam</name>
    <dbReference type="NCBI Taxonomy" id="6604"/>
    <lineage>
        <taxon>Eukaryota</taxon>
        <taxon>Metazoa</taxon>
        <taxon>Spiralia</taxon>
        <taxon>Lophotrochozoa</taxon>
        <taxon>Mollusca</taxon>
        <taxon>Bivalvia</taxon>
        <taxon>Autobranchia</taxon>
        <taxon>Heteroconchia</taxon>
        <taxon>Euheterodonta</taxon>
        <taxon>Imparidentia</taxon>
        <taxon>Neoheterodontei</taxon>
        <taxon>Myida</taxon>
        <taxon>Myoidea</taxon>
        <taxon>Myidae</taxon>
        <taxon>Mya</taxon>
    </lineage>
</organism>
<dbReference type="Gene3D" id="2.60.40.10">
    <property type="entry name" value="Immunoglobulins"/>
    <property type="match status" value="2"/>
</dbReference>
<evidence type="ECO:0000256" key="6">
    <source>
        <dbReference type="ARBA" id="ARBA00023157"/>
    </source>
</evidence>
<evidence type="ECO:0000313" key="12">
    <source>
        <dbReference type="Proteomes" id="UP001164746"/>
    </source>
</evidence>
<dbReference type="Proteomes" id="UP001164746">
    <property type="component" value="Chromosome 3"/>
</dbReference>
<evidence type="ECO:0000256" key="5">
    <source>
        <dbReference type="ARBA" id="ARBA00022966"/>
    </source>
</evidence>
<keyword evidence="6" id="KW-1015">Disulfide bond</keyword>
<dbReference type="SMART" id="SM01361">
    <property type="entry name" value="A2M_recep"/>
    <property type="match status" value="1"/>
</dbReference>
<evidence type="ECO:0000256" key="1">
    <source>
        <dbReference type="ARBA" id="ARBA00010952"/>
    </source>
</evidence>
<dbReference type="SMART" id="SM01359">
    <property type="entry name" value="A2M_N_2"/>
    <property type="match status" value="1"/>
</dbReference>
<feature type="chain" id="PRO_5045189941" evidence="7">
    <location>
        <begin position="26"/>
        <end position="1305"/>
    </location>
</feature>
<evidence type="ECO:0000313" key="11">
    <source>
        <dbReference type="EMBL" id="WAQ97873.1"/>
    </source>
</evidence>
<dbReference type="Gene3D" id="2.60.40.1930">
    <property type="match status" value="2"/>
</dbReference>
<proteinExistence type="inferred from homology"/>
<dbReference type="InterPro" id="IPR041555">
    <property type="entry name" value="MG3"/>
</dbReference>
<keyword evidence="12" id="KW-1185">Reference proteome</keyword>
<dbReference type="Pfam" id="PF07703">
    <property type="entry name" value="A2M_BRD"/>
    <property type="match status" value="1"/>
</dbReference>
<dbReference type="SUPFAM" id="SSF48239">
    <property type="entry name" value="Terpenoid cyclases/Protein prenyltransferases"/>
    <property type="match status" value="1"/>
</dbReference>
<accession>A0ABY7DP71</accession>
<dbReference type="SMART" id="SM01419">
    <property type="entry name" value="Thiol-ester_cl"/>
    <property type="match status" value="1"/>
</dbReference>
<protein>
    <submittedName>
        <fullName evidence="11">CD109-like protein</fullName>
    </submittedName>
</protein>
<dbReference type="InterPro" id="IPR047565">
    <property type="entry name" value="Alpha-macroglob_thiol-ester_cl"/>
</dbReference>
<dbReference type="SUPFAM" id="SSF49410">
    <property type="entry name" value="Alpha-macroglobulin receptor domain"/>
    <property type="match status" value="1"/>
</dbReference>
<feature type="domain" description="Alpha-macroglobulin receptor-binding" evidence="10">
    <location>
        <begin position="1201"/>
        <end position="1286"/>
    </location>
</feature>
<dbReference type="Gene3D" id="1.50.10.20">
    <property type="match status" value="1"/>
</dbReference>
<dbReference type="InterPro" id="IPR013783">
    <property type="entry name" value="Ig-like_fold"/>
</dbReference>
<dbReference type="InterPro" id="IPR001599">
    <property type="entry name" value="Macroglobln_a2"/>
</dbReference>
<feature type="domain" description="Alpha-2-macroglobulin" evidence="9">
    <location>
        <begin position="581"/>
        <end position="690"/>
    </location>
</feature>
<dbReference type="InterPro" id="IPR019742">
    <property type="entry name" value="MacrogloblnA2_CS"/>
</dbReference>
<dbReference type="Pfam" id="PF07677">
    <property type="entry name" value="A2M_recep"/>
    <property type="match status" value="1"/>
</dbReference>
<dbReference type="Gene3D" id="2.60.40.690">
    <property type="entry name" value="Alpha-macroglobulin, receptor-binding domain"/>
    <property type="match status" value="1"/>
</dbReference>